<protein>
    <submittedName>
        <fullName evidence="1">DUF2064 domain-containing protein</fullName>
    </submittedName>
</protein>
<dbReference type="InterPro" id="IPR029044">
    <property type="entry name" value="Nucleotide-diphossugar_trans"/>
</dbReference>
<dbReference type="SUPFAM" id="SSF53448">
    <property type="entry name" value="Nucleotide-diphospho-sugar transferases"/>
    <property type="match status" value="1"/>
</dbReference>
<dbReference type="Proteomes" id="UP000435243">
    <property type="component" value="Unassembled WGS sequence"/>
</dbReference>
<dbReference type="Pfam" id="PF09837">
    <property type="entry name" value="DUF2064"/>
    <property type="match status" value="1"/>
</dbReference>
<accession>A0A844ZQ56</accession>
<sequence>MQPPTIALFAKYPAAGAAKTRLIPALGPEGAAQVHRLLVERTIATIRHSGLPFAVYFSGAPREDFAAWLGDDVALVEQGEGDLGDRLTRVAAPAILLGADIPGLTPRHLQQAASALDRSDAVVGPAQDGGYYLLGFRQRLPFLFTDMEWGTASVLDHTLARLKAQNIAFTLLDMLADCDRPADLAHYPNLLP</sequence>
<dbReference type="InterPro" id="IPR018641">
    <property type="entry name" value="Trfase_1_rSAM/seldom-assoc"/>
</dbReference>
<dbReference type="OrthoDB" id="9798250at2"/>
<organism evidence="1 2">
    <name type="scientific">Alteraurantiacibacter aestuarii</name>
    <dbReference type="NCBI Taxonomy" id="650004"/>
    <lineage>
        <taxon>Bacteria</taxon>
        <taxon>Pseudomonadati</taxon>
        <taxon>Pseudomonadota</taxon>
        <taxon>Alphaproteobacteria</taxon>
        <taxon>Sphingomonadales</taxon>
        <taxon>Erythrobacteraceae</taxon>
        <taxon>Alteraurantiacibacter</taxon>
    </lineage>
</organism>
<proteinExistence type="predicted"/>
<dbReference type="NCBIfam" id="TIGR04282">
    <property type="entry name" value="glyco_like_cofC"/>
    <property type="match status" value="1"/>
</dbReference>
<evidence type="ECO:0000313" key="2">
    <source>
        <dbReference type="Proteomes" id="UP000435243"/>
    </source>
</evidence>
<gene>
    <name evidence="1" type="ORF">GRI32_10525</name>
</gene>
<reference evidence="1 2" key="1">
    <citation type="submission" date="2019-12" db="EMBL/GenBank/DDBJ databases">
        <title>Genomic-based taxomic classification of the family Erythrobacteraceae.</title>
        <authorList>
            <person name="Xu L."/>
        </authorList>
    </citation>
    <scope>NUCLEOTIDE SEQUENCE [LARGE SCALE GENOMIC DNA]</scope>
    <source>
        <strain evidence="1 2">JCM 16339</strain>
    </source>
</reference>
<dbReference type="AlphaFoldDB" id="A0A844ZQ56"/>
<dbReference type="EMBL" id="WTYY01000005">
    <property type="protein sequence ID" value="MXO89176.1"/>
    <property type="molecule type" value="Genomic_DNA"/>
</dbReference>
<comment type="caution">
    <text evidence="1">The sequence shown here is derived from an EMBL/GenBank/DDBJ whole genome shotgun (WGS) entry which is preliminary data.</text>
</comment>
<name>A0A844ZQ56_9SPHN</name>
<dbReference type="PANTHER" id="PTHR36529:SF1">
    <property type="entry name" value="GLYCOSYLTRANSFERASE"/>
    <property type="match status" value="1"/>
</dbReference>
<dbReference type="PANTHER" id="PTHR36529">
    <property type="entry name" value="SLL1095 PROTEIN"/>
    <property type="match status" value="1"/>
</dbReference>
<evidence type="ECO:0000313" key="1">
    <source>
        <dbReference type="EMBL" id="MXO89176.1"/>
    </source>
</evidence>
<keyword evidence="2" id="KW-1185">Reference proteome</keyword>
<dbReference type="Gene3D" id="3.90.550.10">
    <property type="entry name" value="Spore Coat Polysaccharide Biosynthesis Protein SpsA, Chain A"/>
    <property type="match status" value="1"/>
</dbReference>